<dbReference type="GO" id="GO:0043027">
    <property type="term" value="F:cysteine-type endopeptidase inhibitor activity involved in apoptotic process"/>
    <property type="evidence" value="ECO:0007669"/>
    <property type="project" value="TreeGrafter"/>
</dbReference>
<dbReference type="CDD" id="cd00022">
    <property type="entry name" value="BIR"/>
    <property type="match status" value="1"/>
</dbReference>
<dbReference type="Proteomes" id="UP001497472">
    <property type="component" value="Unassembled WGS sequence"/>
</dbReference>
<evidence type="ECO:0008006" key="3">
    <source>
        <dbReference type="Google" id="ProtNLM"/>
    </source>
</evidence>
<dbReference type="GO" id="GO:0005737">
    <property type="term" value="C:cytoplasm"/>
    <property type="evidence" value="ECO:0007669"/>
    <property type="project" value="TreeGrafter"/>
</dbReference>
<dbReference type="PROSITE" id="PS50143">
    <property type="entry name" value="BIR_REPEAT_2"/>
    <property type="match status" value="1"/>
</dbReference>
<name>A0AAV1K0L6_9NEOP</name>
<dbReference type="InterPro" id="IPR001370">
    <property type="entry name" value="BIR_rpt"/>
</dbReference>
<dbReference type="Pfam" id="PF00653">
    <property type="entry name" value="BIR"/>
    <property type="match status" value="1"/>
</dbReference>
<dbReference type="GO" id="GO:0090263">
    <property type="term" value="P:positive regulation of canonical Wnt signaling pathway"/>
    <property type="evidence" value="ECO:0007669"/>
    <property type="project" value="TreeGrafter"/>
</dbReference>
<dbReference type="Gene3D" id="1.10.1170.10">
    <property type="entry name" value="Inhibitor Of Apoptosis Protein (2mihbC-IAP-1), Chain A"/>
    <property type="match status" value="1"/>
</dbReference>
<dbReference type="PANTHER" id="PTHR10044">
    <property type="entry name" value="INHIBITOR OF APOPTOSIS"/>
    <property type="match status" value="1"/>
</dbReference>
<proteinExistence type="predicted"/>
<evidence type="ECO:0000313" key="1">
    <source>
        <dbReference type="EMBL" id="CAK1555300.1"/>
    </source>
</evidence>
<gene>
    <name evidence="1" type="ORF">LNINA_LOCUS14127</name>
</gene>
<reference evidence="1 2" key="1">
    <citation type="submission" date="2023-11" db="EMBL/GenBank/DDBJ databases">
        <authorList>
            <person name="Okamura Y."/>
        </authorList>
    </citation>
    <scope>NUCLEOTIDE SEQUENCE [LARGE SCALE GENOMIC DNA]</scope>
</reference>
<protein>
    <recommendedName>
        <fullName evidence="3">Inhibitor of apoptosis protein</fullName>
    </recommendedName>
</protein>
<dbReference type="SMART" id="SM00238">
    <property type="entry name" value="BIR"/>
    <property type="match status" value="1"/>
</dbReference>
<dbReference type="GO" id="GO:0061630">
    <property type="term" value="F:ubiquitin protein ligase activity"/>
    <property type="evidence" value="ECO:0007669"/>
    <property type="project" value="TreeGrafter"/>
</dbReference>
<dbReference type="PANTHER" id="PTHR10044:SF174">
    <property type="entry name" value="DEATH-ASSOCIATED INHIBITOR OF APOPTOSIS 1"/>
    <property type="match status" value="1"/>
</dbReference>
<dbReference type="SUPFAM" id="SSF57924">
    <property type="entry name" value="Inhibitor of apoptosis (IAP) repeat"/>
    <property type="match status" value="1"/>
</dbReference>
<organism evidence="1 2">
    <name type="scientific">Leptosia nina</name>
    <dbReference type="NCBI Taxonomy" id="320188"/>
    <lineage>
        <taxon>Eukaryota</taxon>
        <taxon>Metazoa</taxon>
        <taxon>Ecdysozoa</taxon>
        <taxon>Arthropoda</taxon>
        <taxon>Hexapoda</taxon>
        <taxon>Insecta</taxon>
        <taxon>Pterygota</taxon>
        <taxon>Neoptera</taxon>
        <taxon>Endopterygota</taxon>
        <taxon>Lepidoptera</taxon>
        <taxon>Glossata</taxon>
        <taxon>Ditrysia</taxon>
        <taxon>Papilionoidea</taxon>
        <taxon>Pieridae</taxon>
        <taxon>Pierinae</taxon>
        <taxon>Leptosia</taxon>
    </lineage>
</organism>
<dbReference type="AlphaFoldDB" id="A0AAV1K0L6"/>
<dbReference type="InterPro" id="IPR050784">
    <property type="entry name" value="IAP"/>
</dbReference>
<dbReference type="GO" id="GO:0051726">
    <property type="term" value="P:regulation of cell cycle"/>
    <property type="evidence" value="ECO:0007669"/>
    <property type="project" value="TreeGrafter"/>
</dbReference>
<comment type="caution">
    <text evidence="1">The sequence shown here is derived from an EMBL/GenBank/DDBJ whole genome shotgun (WGS) entry which is preliminary data.</text>
</comment>
<dbReference type="GO" id="GO:0031398">
    <property type="term" value="P:positive regulation of protein ubiquitination"/>
    <property type="evidence" value="ECO:0007669"/>
    <property type="project" value="TreeGrafter"/>
</dbReference>
<dbReference type="EMBL" id="CAVLEF010000280">
    <property type="protein sequence ID" value="CAK1555300.1"/>
    <property type="molecule type" value="Genomic_DNA"/>
</dbReference>
<accession>A0AAV1K0L6</accession>
<sequence>MDFTADMHREEERLKTFDKWPVTFLSPELLARNGFYYLGSSDKVRCAFCKVEIMRWVEGHDPEKDHQLWAPQCPFLTRQARANRKCKNLFDE</sequence>
<dbReference type="GO" id="GO:0043066">
    <property type="term" value="P:negative regulation of apoptotic process"/>
    <property type="evidence" value="ECO:0007669"/>
    <property type="project" value="TreeGrafter"/>
</dbReference>
<dbReference type="GO" id="GO:0005634">
    <property type="term" value="C:nucleus"/>
    <property type="evidence" value="ECO:0007669"/>
    <property type="project" value="TreeGrafter"/>
</dbReference>
<evidence type="ECO:0000313" key="2">
    <source>
        <dbReference type="Proteomes" id="UP001497472"/>
    </source>
</evidence>
<dbReference type="PROSITE" id="PS01282">
    <property type="entry name" value="BIR_REPEAT_1"/>
    <property type="match status" value="1"/>
</dbReference>
<keyword evidence="2" id="KW-1185">Reference proteome</keyword>